<dbReference type="GO" id="GO:0005886">
    <property type="term" value="C:plasma membrane"/>
    <property type="evidence" value="ECO:0007669"/>
    <property type="project" value="UniProtKB-SubCell"/>
</dbReference>
<keyword evidence="3 7" id="KW-0812">Transmembrane</keyword>
<dbReference type="AlphaFoldDB" id="A0A4R6WIK5"/>
<evidence type="ECO:0000256" key="7">
    <source>
        <dbReference type="SAM" id="Phobius"/>
    </source>
</evidence>
<dbReference type="RefSeq" id="WP_133584418.1">
    <property type="nucleotide sequence ID" value="NZ_SNYV01000013.1"/>
</dbReference>
<dbReference type="OrthoDB" id="9770036at2"/>
<dbReference type="Proteomes" id="UP000295292">
    <property type="component" value="Unassembled WGS sequence"/>
</dbReference>
<feature type="transmembrane region" description="Helical" evidence="7">
    <location>
        <begin position="21"/>
        <end position="41"/>
    </location>
</feature>
<feature type="domain" description="MacB-like periplasmic core" evidence="9">
    <location>
        <begin position="21"/>
        <end position="236"/>
    </location>
</feature>
<feature type="transmembrane region" description="Helical" evidence="7">
    <location>
        <begin position="342"/>
        <end position="367"/>
    </location>
</feature>
<evidence type="ECO:0000256" key="5">
    <source>
        <dbReference type="ARBA" id="ARBA00023136"/>
    </source>
</evidence>
<dbReference type="InterPro" id="IPR025857">
    <property type="entry name" value="MacB_PCD"/>
</dbReference>
<dbReference type="EMBL" id="SNYV01000013">
    <property type="protein sequence ID" value="TDQ78171.1"/>
    <property type="molecule type" value="Genomic_DNA"/>
</dbReference>
<keyword evidence="2" id="KW-1003">Cell membrane</keyword>
<dbReference type="InterPro" id="IPR003838">
    <property type="entry name" value="ABC3_permease_C"/>
</dbReference>
<dbReference type="InterPro" id="IPR050250">
    <property type="entry name" value="Macrolide_Exporter_MacB"/>
</dbReference>
<keyword evidence="5 7" id="KW-0472">Membrane</keyword>
<dbReference type="PANTHER" id="PTHR30572:SF4">
    <property type="entry name" value="ABC TRANSPORTER PERMEASE YTRF"/>
    <property type="match status" value="1"/>
</dbReference>
<evidence type="ECO:0000259" key="9">
    <source>
        <dbReference type="Pfam" id="PF12704"/>
    </source>
</evidence>
<evidence type="ECO:0000313" key="11">
    <source>
        <dbReference type="Proteomes" id="UP000295292"/>
    </source>
</evidence>
<dbReference type="PANTHER" id="PTHR30572">
    <property type="entry name" value="MEMBRANE COMPONENT OF TRANSPORTER-RELATED"/>
    <property type="match status" value="1"/>
</dbReference>
<feature type="transmembrane region" description="Helical" evidence="7">
    <location>
        <begin position="288"/>
        <end position="313"/>
    </location>
</feature>
<name>A0A4R6WIK5_9SPHI</name>
<dbReference type="Pfam" id="PF12704">
    <property type="entry name" value="MacB_PCD"/>
    <property type="match status" value="1"/>
</dbReference>
<organism evidence="10 11">
    <name type="scientific">Sphingobacterium yanglingense</name>
    <dbReference type="NCBI Taxonomy" id="1437280"/>
    <lineage>
        <taxon>Bacteria</taxon>
        <taxon>Pseudomonadati</taxon>
        <taxon>Bacteroidota</taxon>
        <taxon>Sphingobacteriia</taxon>
        <taxon>Sphingobacteriales</taxon>
        <taxon>Sphingobacteriaceae</taxon>
        <taxon>Sphingobacterium</taxon>
    </lineage>
</organism>
<evidence type="ECO:0000256" key="4">
    <source>
        <dbReference type="ARBA" id="ARBA00022989"/>
    </source>
</evidence>
<feature type="transmembrane region" description="Helical" evidence="7">
    <location>
        <begin position="387"/>
        <end position="411"/>
    </location>
</feature>
<evidence type="ECO:0000256" key="2">
    <source>
        <dbReference type="ARBA" id="ARBA00022475"/>
    </source>
</evidence>
<comment type="similarity">
    <text evidence="6">Belongs to the ABC-4 integral membrane protein family.</text>
</comment>
<sequence>MFNRDNWSEIIAALSANPFRTLITAFGVFWGIFILIILLSASQGLQNGIKRQMGGLSTNTMFMWANSTSKPYKGLPQGRSFNYKNGDVEAIKERIDGLLYVSPRNQLGGFGGNNNVVRGTKTGAYNVYGDYPEFILQQPMDIVKGRFVNYGDIDSRRKVAVIGEGVIRELYMPEEEVLGSYIKIQGVNFMVVGVYKSISNLGGNAEESQKEIFVPFTTFQQAFNYGDVVGWMAITAIEDMPITDIKPRIFDLLKHRHSINPEDDRAIGYFDLYQEFKKINGLFSILTAVSYFVGIFILVSGIIGIVNIMLIIVKERTQEIGIRRALGATPWIIIKQILAESVVLSLISGMAGIIFASFILSFINWALEKAPNANEIPIVNPSVSLGVVAAALLILVFAGLLAGLIPAITAVKVKPIDALRVE</sequence>
<dbReference type="Pfam" id="PF02687">
    <property type="entry name" value="FtsX"/>
    <property type="match status" value="1"/>
</dbReference>
<comment type="subcellular location">
    <subcellularLocation>
        <location evidence="1">Cell membrane</location>
        <topology evidence="1">Multi-pass membrane protein</topology>
    </subcellularLocation>
</comment>
<evidence type="ECO:0000256" key="3">
    <source>
        <dbReference type="ARBA" id="ARBA00022692"/>
    </source>
</evidence>
<evidence type="ECO:0000256" key="6">
    <source>
        <dbReference type="ARBA" id="ARBA00038076"/>
    </source>
</evidence>
<evidence type="ECO:0000256" key="1">
    <source>
        <dbReference type="ARBA" id="ARBA00004651"/>
    </source>
</evidence>
<gene>
    <name evidence="10" type="ORF">CLV99_2150</name>
</gene>
<accession>A0A4R6WIK5</accession>
<reference evidence="10 11" key="1">
    <citation type="submission" date="2019-03" db="EMBL/GenBank/DDBJ databases">
        <title>Genomic Encyclopedia of Archaeal and Bacterial Type Strains, Phase II (KMG-II): from individual species to whole genera.</title>
        <authorList>
            <person name="Goeker M."/>
        </authorList>
    </citation>
    <scope>NUCLEOTIDE SEQUENCE [LARGE SCALE GENOMIC DNA]</scope>
    <source>
        <strain evidence="10 11">DSM 28353</strain>
    </source>
</reference>
<comment type="caution">
    <text evidence="10">The sequence shown here is derived from an EMBL/GenBank/DDBJ whole genome shotgun (WGS) entry which is preliminary data.</text>
</comment>
<protein>
    <submittedName>
        <fullName evidence="10">Putative ABC transport system permease protein</fullName>
    </submittedName>
</protein>
<proteinExistence type="inferred from homology"/>
<keyword evidence="4 7" id="KW-1133">Transmembrane helix</keyword>
<keyword evidence="11" id="KW-1185">Reference proteome</keyword>
<evidence type="ECO:0000259" key="8">
    <source>
        <dbReference type="Pfam" id="PF02687"/>
    </source>
</evidence>
<feature type="domain" description="ABC3 transporter permease C-terminal" evidence="8">
    <location>
        <begin position="292"/>
        <end position="414"/>
    </location>
</feature>
<evidence type="ECO:0000313" key="10">
    <source>
        <dbReference type="EMBL" id="TDQ78171.1"/>
    </source>
</evidence>
<dbReference type="GO" id="GO:0022857">
    <property type="term" value="F:transmembrane transporter activity"/>
    <property type="evidence" value="ECO:0007669"/>
    <property type="project" value="TreeGrafter"/>
</dbReference>